<sequence length="618" mass="69780">MDGKEGEKFKFLEESESSDFKHIIDTVDATVLQKLRNEGNGLPFFDLNYLKEFQNQLLNSNPPQKHTVLWTLALDHISTIIINNQFAYGERGPLLTTEIVSFYIHIILRYFDKCNLCLVYGTLKNELLTGFNNILNCISQLSLRCGEVLVMRGFLDLHQRYVSLVEYNMKNDSLNYLICSLVDILVKNNEYGAIVTLVNEKEIDKFKSIDSNSLTKLSVHKFFVHLGKSFLNKLEGKKSLEFSTIALNLPISDISHDELLDTITLYMMSLLITNDTQVINNDTIQRYCNLLSHKNSPATGVGAMTVSGHQASTMTPSQSDVTLQGSRSVRAMHQNMIMSNFKSGTLSSSANNSFYNSLDGYWYFDLAQAYQSSNFDEVVRILFSNVFESLKQRRASISSLHSSLDSRRGSVAFSLSSLPEDSDENMNIHRNISERKEGTPEAEITINDIFPIVFLQIIENLRFIKIAKALLKFSSIKLSQFAERYDPVNSSNIKILNAIYNSVDFESTPDLLNFLRDFNKKELVFNIEIGFYEECNEIFLSAVHTSKLGRISATSLASNSENLIKTSKTIDDLILRSQRYLSTVVIPRTMADIEDSASTSINSSDTEISATAMSTMSK</sequence>
<proteinExistence type="predicted"/>
<accession>A0ACB5TG58</accession>
<comment type="caution">
    <text evidence="1">The sequence shown here is derived from an EMBL/GenBank/DDBJ whole genome shotgun (WGS) entry which is preliminary data.</text>
</comment>
<gene>
    <name evidence="1" type="ORF">Cboi01_000071500</name>
</gene>
<dbReference type="EMBL" id="BSXV01000211">
    <property type="protein sequence ID" value="GME88086.1"/>
    <property type="molecule type" value="Genomic_DNA"/>
</dbReference>
<protein>
    <submittedName>
        <fullName evidence="1">Unnamed protein product</fullName>
    </submittedName>
</protein>
<reference evidence="1" key="1">
    <citation type="submission" date="2023-04" db="EMBL/GenBank/DDBJ databases">
        <title>Candida boidinii NBRC 1967.</title>
        <authorList>
            <person name="Ichikawa N."/>
            <person name="Sato H."/>
            <person name="Tonouchi N."/>
        </authorList>
    </citation>
    <scope>NUCLEOTIDE SEQUENCE</scope>
    <source>
        <strain evidence="1">NBRC 1967</strain>
    </source>
</reference>
<evidence type="ECO:0000313" key="1">
    <source>
        <dbReference type="EMBL" id="GME88086.1"/>
    </source>
</evidence>
<organism evidence="1 2">
    <name type="scientific">Candida boidinii</name>
    <name type="common">Yeast</name>
    <dbReference type="NCBI Taxonomy" id="5477"/>
    <lineage>
        <taxon>Eukaryota</taxon>
        <taxon>Fungi</taxon>
        <taxon>Dikarya</taxon>
        <taxon>Ascomycota</taxon>
        <taxon>Saccharomycotina</taxon>
        <taxon>Pichiomycetes</taxon>
        <taxon>Pichiales</taxon>
        <taxon>Pichiaceae</taxon>
        <taxon>Ogataea</taxon>
        <taxon>Ogataea/Candida clade</taxon>
    </lineage>
</organism>
<dbReference type="Proteomes" id="UP001165101">
    <property type="component" value="Unassembled WGS sequence"/>
</dbReference>
<name>A0ACB5TG58_CANBO</name>
<keyword evidence="2" id="KW-1185">Reference proteome</keyword>
<evidence type="ECO:0000313" key="2">
    <source>
        <dbReference type="Proteomes" id="UP001165101"/>
    </source>
</evidence>